<reference evidence="1" key="2">
    <citation type="journal article" date="2015" name="Fish Shellfish Immunol.">
        <title>Early steps in the European eel (Anguilla anguilla)-Vibrio vulnificus interaction in the gills: Role of the RtxA13 toxin.</title>
        <authorList>
            <person name="Callol A."/>
            <person name="Pajuelo D."/>
            <person name="Ebbesson L."/>
            <person name="Teles M."/>
            <person name="MacKenzie S."/>
            <person name="Amaro C."/>
        </authorList>
    </citation>
    <scope>NUCLEOTIDE SEQUENCE</scope>
</reference>
<name>A0A0E9SA57_ANGAN</name>
<evidence type="ECO:0000313" key="1">
    <source>
        <dbReference type="EMBL" id="JAH38259.1"/>
    </source>
</evidence>
<dbReference type="AlphaFoldDB" id="A0A0E9SA57"/>
<protein>
    <submittedName>
        <fullName evidence="1">Uncharacterized protein</fullName>
    </submittedName>
</protein>
<reference evidence="1" key="1">
    <citation type="submission" date="2014-11" db="EMBL/GenBank/DDBJ databases">
        <authorList>
            <person name="Amaro Gonzalez C."/>
        </authorList>
    </citation>
    <scope>NUCLEOTIDE SEQUENCE</scope>
</reference>
<dbReference type="EMBL" id="GBXM01070318">
    <property type="protein sequence ID" value="JAH38259.1"/>
    <property type="molecule type" value="Transcribed_RNA"/>
</dbReference>
<proteinExistence type="predicted"/>
<sequence length="32" mass="3317">MVFSASVLLDAQGLFSLTEFPPQGVNPPGLSP</sequence>
<accession>A0A0E9SA57</accession>
<organism evidence="1">
    <name type="scientific">Anguilla anguilla</name>
    <name type="common">European freshwater eel</name>
    <name type="synonym">Muraena anguilla</name>
    <dbReference type="NCBI Taxonomy" id="7936"/>
    <lineage>
        <taxon>Eukaryota</taxon>
        <taxon>Metazoa</taxon>
        <taxon>Chordata</taxon>
        <taxon>Craniata</taxon>
        <taxon>Vertebrata</taxon>
        <taxon>Euteleostomi</taxon>
        <taxon>Actinopterygii</taxon>
        <taxon>Neopterygii</taxon>
        <taxon>Teleostei</taxon>
        <taxon>Anguilliformes</taxon>
        <taxon>Anguillidae</taxon>
        <taxon>Anguilla</taxon>
    </lineage>
</organism>